<evidence type="ECO:0000256" key="13">
    <source>
        <dbReference type="ARBA" id="ARBA00047192"/>
    </source>
</evidence>
<dbReference type="InterPro" id="IPR018485">
    <property type="entry name" value="FGGY_C"/>
</dbReference>
<evidence type="ECO:0000256" key="1">
    <source>
        <dbReference type="ARBA" id="ARBA00004496"/>
    </source>
</evidence>
<evidence type="ECO:0000256" key="10">
    <source>
        <dbReference type="ARBA" id="ARBA00022840"/>
    </source>
</evidence>
<keyword evidence="18" id="KW-1185">Reference proteome</keyword>
<dbReference type="GO" id="GO:0046167">
    <property type="term" value="P:glycerol-3-phosphate biosynthetic process"/>
    <property type="evidence" value="ECO:0007669"/>
    <property type="project" value="TreeGrafter"/>
</dbReference>
<dbReference type="PANTHER" id="PTHR10196">
    <property type="entry name" value="SUGAR KINASE"/>
    <property type="match status" value="1"/>
</dbReference>
<evidence type="ECO:0000256" key="4">
    <source>
        <dbReference type="ARBA" id="ARBA00012099"/>
    </source>
</evidence>
<accession>A0AA35R4X4</accession>
<keyword evidence="9" id="KW-0319">Glycerol metabolism</keyword>
<evidence type="ECO:0000256" key="8">
    <source>
        <dbReference type="ARBA" id="ARBA00022777"/>
    </source>
</evidence>
<keyword evidence="7" id="KW-0547">Nucleotide-binding</keyword>
<evidence type="ECO:0000256" key="3">
    <source>
        <dbReference type="ARBA" id="ARBA00009156"/>
    </source>
</evidence>
<evidence type="ECO:0000313" key="18">
    <source>
        <dbReference type="Proteomes" id="UP001174909"/>
    </source>
</evidence>
<dbReference type="InterPro" id="IPR018483">
    <property type="entry name" value="Carb_kinase_FGGY_CS"/>
</dbReference>
<comment type="pathway">
    <text evidence="2">Polyol metabolism; glycerol degradation via glycerol kinase pathway; sn-glycerol 3-phosphate from glycerol: step 1/1.</text>
</comment>
<feature type="domain" description="Carbohydrate kinase FGGY C-terminal" evidence="16">
    <location>
        <begin position="274"/>
        <end position="462"/>
    </location>
</feature>
<evidence type="ECO:0000259" key="16">
    <source>
        <dbReference type="Pfam" id="PF02782"/>
    </source>
</evidence>
<dbReference type="GO" id="GO:0005739">
    <property type="term" value="C:mitochondrion"/>
    <property type="evidence" value="ECO:0007669"/>
    <property type="project" value="TreeGrafter"/>
</dbReference>
<dbReference type="InterPro" id="IPR000577">
    <property type="entry name" value="Carb_kinase_FGGY"/>
</dbReference>
<evidence type="ECO:0000256" key="9">
    <source>
        <dbReference type="ARBA" id="ARBA00022798"/>
    </source>
</evidence>
<evidence type="ECO:0000313" key="17">
    <source>
        <dbReference type="EMBL" id="CAI8004076.1"/>
    </source>
</evidence>
<dbReference type="InterPro" id="IPR018484">
    <property type="entry name" value="FGGY_N"/>
</dbReference>
<dbReference type="GO" id="GO:0004370">
    <property type="term" value="F:glycerol kinase activity"/>
    <property type="evidence" value="ECO:0007669"/>
    <property type="project" value="UniProtKB-EC"/>
</dbReference>
<dbReference type="InterPro" id="IPR037444">
    <property type="entry name" value="GK5"/>
</dbReference>
<comment type="caution">
    <text evidence="17">The sequence shown here is derived from an EMBL/GenBank/DDBJ whole genome shotgun (WGS) entry which is preliminary data.</text>
</comment>
<protein>
    <recommendedName>
        <fullName evidence="13">Glycerol kinase 5</fullName>
        <ecNumber evidence="4">2.7.1.30</ecNumber>
    </recommendedName>
    <alternativeName>
        <fullName evidence="11">ATP:glycerol 3-phosphotransferase 5</fullName>
    </alternativeName>
</protein>
<keyword evidence="10" id="KW-0067">ATP-binding</keyword>
<dbReference type="PANTHER" id="PTHR10196:SF68">
    <property type="entry name" value="GLYCEROL KINASE 5-RELATED"/>
    <property type="match status" value="1"/>
</dbReference>
<dbReference type="InterPro" id="IPR043129">
    <property type="entry name" value="ATPase_NBD"/>
</dbReference>
<keyword evidence="6 14" id="KW-0808">Transferase</keyword>
<evidence type="ECO:0000256" key="14">
    <source>
        <dbReference type="RuleBase" id="RU003733"/>
    </source>
</evidence>
<dbReference type="PIRSF" id="PIRSF000538">
    <property type="entry name" value="GlpK"/>
    <property type="match status" value="1"/>
</dbReference>
<dbReference type="GO" id="GO:0006641">
    <property type="term" value="P:triglyceride metabolic process"/>
    <property type="evidence" value="ECO:0007669"/>
    <property type="project" value="TreeGrafter"/>
</dbReference>
<dbReference type="FunFam" id="3.30.420.40:FF:000104">
    <property type="entry name" value="putative glycerol kinase 5"/>
    <property type="match status" value="1"/>
</dbReference>
<dbReference type="PROSITE" id="PS00445">
    <property type="entry name" value="FGGY_KINASES_2"/>
    <property type="match status" value="1"/>
</dbReference>
<evidence type="ECO:0000256" key="6">
    <source>
        <dbReference type="ARBA" id="ARBA00022679"/>
    </source>
</evidence>
<evidence type="ECO:0000256" key="2">
    <source>
        <dbReference type="ARBA" id="ARBA00005190"/>
    </source>
</evidence>
<dbReference type="GO" id="GO:0006071">
    <property type="term" value="P:glycerol metabolic process"/>
    <property type="evidence" value="ECO:0007669"/>
    <property type="project" value="UniProtKB-KW"/>
</dbReference>
<evidence type="ECO:0000256" key="11">
    <source>
        <dbReference type="ARBA" id="ARBA00033026"/>
    </source>
</evidence>
<dbReference type="AlphaFoldDB" id="A0AA35R4X4"/>
<keyword evidence="8 14" id="KW-0418">Kinase</keyword>
<dbReference type="FunFam" id="3.30.420.40:FF:000102">
    <property type="entry name" value="Putative glycerol kinase 5"/>
    <property type="match status" value="1"/>
</dbReference>
<keyword evidence="5" id="KW-0963">Cytoplasm</keyword>
<evidence type="ECO:0000259" key="15">
    <source>
        <dbReference type="Pfam" id="PF00370"/>
    </source>
</evidence>
<comment type="similarity">
    <text evidence="3 14">Belongs to the FGGY kinase family.</text>
</comment>
<dbReference type="GO" id="GO:0005524">
    <property type="term" value="F:ATP binding"/>
    <property type="evidence" value="ECO:0007669"/>
    <property type="project" value="UniProtKB-KW"/>
</dbReference>
<reference evidence="17" key="1">
    <citation type="submission" date="2023-03" db="EMBL/GenBank/DDBJ databases">
        <authorList>
            <person name="Steffen K."/>
            <person name="Cardenas P."/>
        </authorList>
    </citation>
    <scope>NUCLEOTIDE SEQUENCE</scope>
</reference>
<proteinExistence type="inferred from homology"/>
<sequence>MSYVLGIDVGTTKICCLALNREGQQVASHTADVSVLHPQPGHSEIEPQDLWERTREALAETIRKGGLEPKDVACLGITCQRNSFLLWNRETGEPLCNLITWQDRRAADVCREWNESMQFRFLHAGAGILHTFTRNKRFLAASIISLQCQMVAPRLYWALKNVTGASELAMEGKLCFGTTDSWVLWKLTDGAVHATDYSNVCTSALYDPYQMQWSSTILNLLGIPPGILPEVRDSGGEFGHVPEHLFGASIPITGVISDQTSAMFAQGCWEKGDLKCSLGTGMFMCLNTGRKPHASLQGLYPVIGWKIGSEVAYLAEANFPSCGSVVEWGKRFGLFSDPAETEALAEAAEKIDGLCFLPAFDGIQAPYTDPHASAGILGMTHATEGKHVVRAMLESLAYAFKMLFDTACSEIDFKVKRVCVDGGVSRNGFVVQLSSSLLGLPVERPTETDMTVCGAIFLAGLASGFWTSKEQILSFRKLDKTFQPASGEARRTVVSGYQRWQGAIQRSLHWYKENGIPQ</sequence>
<dbReference type="Pfam" id="PF00370">
    <property type="entry name" value="FGGY_N"/>
    <property type="match status" value="1"/>
</dbReference>
<evidence type="ECO:0000256" key="5">
    <source>
        <dbReference type="ARBA" id="ARBA00022490"/>
    </source>
</evidence>
<dbReference type="Proteomes" id="UP001174909">
    <property type="component" value="Unassembled WGS sequence"/>
</dbReference>
<organism evidence="17 18">
    <name type="scientific">Geodia barretti</name>
    <name type="common">Barrett's horny sponge</name>
    <dbReference type="NCBI Taxonomy" id="519541"/>
    <lineage>
        <taxon>Eukaryota</taxon>
        <taxon>Metazoa</taxon>
        <taxon>Porifera</taxon>
        <taxon>Demospongiae</taxon>
        <taxon>Heteroscleromorpha</taxon>
        <taxon>Tetractinellida</taxon>
        <taxon>Astrophorina</taxon>
        <taxon>Geodiidae</taxon>
        <taxon>Geodia</taxon>
    </lineage>
</organism>
<dbReference type="EMBL" id="CASHTH010000550">
    <property type="protein sequence ID" value="CAI8004076.1"/>
    <property type="molecule type" value="Genomic_DNA"/>
</dbReference>
<dbReference type="Gene3D" id="3.30.420.40">
    <property type="match status" value="2"/>
</dbReference>
<comment type="subcellular location">
    <subcellularLocation>
        <location evidence="1">Cytoplasm</location>
    </subcellularLocation>
</comment>
<feature type="domain" description="Carbohydrate kinase FGGY N-terminal" evidence="15">
    <location>
        <begin position="3"/>
        <end position="264"/>
    </location>
</feature>
<dbReference type="Pfam" id="PF02782">
    <property type="entry name" value="FGGY_C"/>
    <property type="match status" value="1"/>
</dbReference>
<name>A0AA35R4X4_GEOBA</name>
<dbReference type="CDD" id="cd07793">
    <property type="entry name" value="ASKHA_NBD_FGGY_GK5-like"/>
    <property type="match status" value="1"/>
</dbReference>
<dbReference type="SUPFAM" id="SSF53067">
    <property type="entry name" value="Actin-like ATPase domain"/>
    <property type="match status" value="2"/>
</dbReference>
<comment type="function">
    <text evidence="12">Skin-specific kinase that plays a key role in glycerol metabolism, catalyzing its phosphorylation to produce sn-glycerol 3-phosphate. Involved in skin-specific regulation of sterol regulatory element-binding protein (SREBP) processing and lipid biosynthesis.</text>
</comment>
<evidence type="ECO:0000256" key="12">
    <source>
        <dbReference type="ARBA" id="ARBA00045165"/>
    </source>
</evidence>
<dbReference type="EC" id="2.7.1.30" evidence="4"/>
<gene>
    <name evidence="17" type="ORF">GBAR_LOCUS3827</name>
</gene>
<evidence type="ECO:0000256" key="7">
    <source>
        <dbReference type="ARBA" id="ARBA00022741"/>
    </source>
</evidence>